<evidence type="ECO:0000256" key="1">
    <source>
        <dbReference type="SAM" id="Phobius"/>
    </source>
</evidence>
<comment type="caution">
    <text evidence="2">The sequence shown here is derived from an EMBL/GenBank/DDBJ whole genome shotgun (WGS) entry which is preliminary data.</text>
</comment>
<name>A0A3M7R4J4_BRAPC</name>
<dbReference type="Proteomes" id="UP000276133">
    <property type="component" value="Unassembled WGS sequence"/>
</dbReference>
<dbReference type="EMBL" id="REGN01004226">
    <property type="protein sequence ID" value="RNA18517.1"/>
    <property type="molecule type" value="Genomic_DNA"/>
</dbReference>
<keyword evidence="1" id="KW-0472">Membrane</keyword>
<evidence type="ECO:0000313" key="3">
    <source>
        <dbReference type="Proteomes" id="UP000276133"/>
    </source>
</evidence>
<keyword evidence="3" id="KW-1185">Reference proteome</keyword>
<evidence type="ECO:0000313" key="2">
    <source>
        <dbReference type="EMBL" id="RNA18517.1"/>
    </source>
</evidence>
<proteinExistence type="predicted"/>
<keyword evidence="1" id="KW-1133">Transmembrane helix</keyword>
<reference evidence="2 3" key="1">
    <citation type="journal article" date="2018" name="Sci. Rep.">
        <title>Genomic signatures of local adaptation to the degree of environmental predictability in rotifers.</title>
        <authorList>
            <person name="Franch-Gras L."/>
            <person name="Hahn C."/>
            <person name="Garcia-Roger E.M."/>
            <person name="Carmona M.J."/>
            <person name="Serra M."/>
            <person name="Gomez A."/>
        </authorList>
    </citation>
    <scope>NUCLEOTIDE SEQUENCE [LARGE SCALE GENOMIC DNA]</scope>
    <source>
        <strain evidence="2">HYR1</strain>
    </source>
</reference>
<keyword evidence="1" id="KW-0812">Transmembrane</keyword>
<protein>
    <submittedName>
        <fullName evidence="2">Uncharacterized protein</fullName>
    </submittedName>
</protein>
<gene>
    <name evidence="2" type="ORF">BpHYR1_017313</name>
</gene>
<sequence>MKNGQLLLITLKLKPSVTGFKFTIFQARYTLFFFSDIFLAFLNSTNIYYSYQFIKNNDNNV</sequence>
<organism evidence="2 3">
    <name type="scientific">Brachionus plicatilis</name>
    <name type="common">Marine rotifer</name>
    <name type="synonym">Brachionus muelleri</name>
    <dbReference type="NCBI Taxonomy" id="10195"/>
    <lineage>
        <taxon>Eukaryota</taxon>
        <taxon>Metazoa</taxon>
        <taxon>Spiralia</taxon>
        <taxon>Gnathifera</taxon>
        <taxon>Rotifera</taxon>
        <taxon>Eurotatoria</taxon>
        <taxon>Monogononta</taxon>
        <taxon>Pseudotrocha</taxon>
        <taxon>Ploima</taxon>
        <taxon>Brachionidae</taxon>
        <taxon>Brachionus</taxon>
    </lineage>
</organism>
<feature type="transmembrane region" description="Helical" evidence="1">
    <location>
        <begin position="29"/>
        <end position="49"/>
    </location>
</feature>
<accession>A0A3M7R4J4</accession>
<dbReference type="AlphaFoldDB" id="A0A3M7R4J4"/>